<evidence type="ECO:0000256" key="2">
    <source>
        <dbReference type="SAM" id="Phobius"/>
    </source>
</evidence>
<organism evidence="3 4">
    <name type="scientific">Symbiodinium microadriaticum</name>
    <name type="common">Dinoflagellate</name>
    <name type="synonym">Zooxanthella microadriatica</name>
    <dbReference type="NCBI Taxonomy" id="2951"/>
    <lineage>
        <taxon>Eukaryota</taxon>
        <taxon>Sar</taxon>
        <taxon>Alveolata</taxon>
        <taxon>Dinophyceae</taxon>
        <taxon>Suessiales</taxon>
        <taxon>Symbiodiniaceae</taxon>
        <taxon>Symbiodinium</taxon>
    </lineage>
</organism>
<feature type="compositionally biased region" description="Basic and acidic residues" evidence="1">
    <location>
        <begin position="65"/>
        <end position="76"/>
    </location>
</feature>
<protein>
    <submittedName>
        <fullName evidence="3">Uncharacterized protein</fullName>
    </submittedName>
</protein>
<evidence type="ECO:0000313" key="3">
    <source>
        <dbReference type="EMBL" id="OLQ10673.1"/>
    </source>
</evidence>
<dbReference type="Proteomes" id="UP000186817">
    <property type="component" value="Unassembled WGS sequence"/>
</dbReference>
<keyword evidence="4" id="KW-1185">Reference proteome</keyword>
<proteinExistence type="predicted"/>
<dbReference type="AlphaFoldDB" id="A0A1Q9ETB9"/>
<comment type="caution">
    <text evidence="3">The sequence shown here is derived from an EMBL/GenBank/DDBJ whole genome shotgun (WGS) entry which is preliminary data.</text>
</comment>
<gene>
    <name evidence="3" type="ORF">AK812_SmicGene5604</name>
</gene>
<keyword evidence="2" id="KW-0472">Membrane</keyword>
<keyword evidence="2" id="KW-1133">Transmembrane helix</keyword>
<dbReference type="EMBL" id="LSRX01000074">
    <property type="protein sequence ID" value="OLQ10673.1"/>
    <property type="molecule type" value="Genomic_DNA"/>
</dbReference>
<evidence type="ECO:0000313" key="4">
    <source>
        <dbReference type="Proteomes" id="UP000186817"/>
    </source>
</evidence>
<feature type="region of interest" description="Disordered" evidence="1">
    <location>
        <begin position="35"/>
        <end position="88"/>
    </location>
</feature>
<feature type="transmembrane region" description="Helical" evidence="2">
    <location>
        <begin position="445"/>
        <end position="469"/>
    </location>
</feature>
<reference evidence="3 4" key="1">
    <citation type="submission" date="2016-02" db="EMBL/GenBank/DDBJ databases">
        <title>Genome analysis of coral dinoflagellate symbionts highlights evolutionary adaptations to a symbiotic lifestyle.</title>
        <authorList>
            <person name="Aranda M."/>
            <person name="Li Y."/>
            <person name="Liew Y.J."/>
            <person name="Baumgarten S."/>
            <person name="Simakov O."/>
            <person name="Wilson M."/>
            <person name="Piel J."/>
            <person name="Ashoor H."/>
            <person name="Bougouffa S."/>
            <person name="Bajic V.B."/>
            <person name="Ryu T."/>
            <person name="Ravasi T."/>
            <person name="Bayer T."/>
            <person name="Micklem G."/>
            <person name="Kim H."/>
            <person name="Bhak J."/>
            <person name="Lajeunesse T.C."/>
            <person name="Voolstra C.R."/>
        </authorList>
    </citation>
    <scope>NUCLEOTIDE SEQUENCE [LARGE SCALE GENOMIC DNA]</scope>
    <source>
        <strain evidence="3 4">CCMP2467</strain>
    </source>
</reference>
<keyword evidence="2" id="KW-0812">Transmembrane</keyword>
<accession>A0A1Q9ETB9</accession>
<name>A0A1Q9ETB9_SYMMI</name>
<dbReference type="OrthoDB" id="417357at2759"/>
<feature type="region of interest" description="Disordered" evidence="1">
    <location>
        <begin position="531"/>
        <end position="552"/>
    </location>
</feature>
<sequence length="695" mass="78132">MGRFTSTLQKCEDLGHRGLKELPCITAFGTVLDRRAQAAPPPPLTPERASGKKRKNLAAFSQSVEKVKTGPSDKVENPPLSKRKKRTKARKFNRELFDLAVQAAEQKRAALVGGWRNLGRGRKRKEIDPKDFAGEEEGRRRFERSFQDWLQDRGLEDCLRRDARRDPAAELGIPSRPFMYFKYKAPSAKKGPTWACNARIRPRRGWKSAYHGTWFYGLASILQHGVLLESVNMDAGHEFWKPGLYLTPNLGTATWYGRAQRVFQDDMFHRAIVEVKYDPLKTIIYRERGGGQIVVTSEAAAITGIIIQPNSPPMKGEERSDSWYRQLEDSLKEETYLSLPEAWLCRLAPLAPKSTEELRSLFSLAAVPRNHVGHRHLPPSLRRIMSIVTESKHVICISCPCPQSHTSIMRMAPGAQNGAQLLSGLEFTCQFYAELAIRVELNHTAIITIAMEISMATMVILSIVSIIFCRVRHRHKEGRHMRRLCLVQDYQQWRGGTLNDEVIWLRYGRPTIQAFWILLRAQRDELPTLAECGSEDDEEPSPAVEQPPERPVENADTVMDEATLCYPTQEEAAAEPAPLCSAGPAMPAQMRDPAQQDTVQETNPPENVAVSQRDLFQRWQQGEVSDQDIQKLTEKGEDLIGGPAHYLPSPKLLFPEQTGPGLGSSLRLYAVVAFIGVWYHVVGAAGPVPLVRIAA</sequence>
<evidence type="ECO:0000256" key="1">
    <source>
        <dbReference type="SAM" id="MobiDB-lite"/>
    </source>
</evidence>